<evidence type="ECO:0000313" key="4">
    <source>
        <dbReference type="Proteomes" id="UP000480350"/>
    </source>
</evidence>
<dbReference type="Gene3D" id="3.30.70.1060">
    <property type="entry name" value="Dimeric alpha+beta barrel"/>
    <property type="match status" value="1"/>
</dbReference>
<organism evidence="3 4">
    <name type="scientific">Kangsaoukella pontilimi</name>
    <dbReference type="NCBI Taxonomy" id="2691042"/>
    <lineage>
        <taxon>Bacteria</taxon>
        <taxon>Pseudomonadati</taxon>
        <taxon>Pseudomonadota</taxon>
        <taxon>Alphaproteobacteria</taxon>
        <taxon>Rhodobacterales</taxon>
        <taxon>Paracoccaceae</taxon>
        <taxon>Kangsaoukella</taxon>
    </lineage>
</organism>
<sequence>MQYLALIYSEDGAGPKPGTPEWGAFMQGYASANKTFTEEGVMMGGEALQHTDTATSVRVRGGKVETMDGPFAETKERLGGYYLLDCKDLDQAIRMAALIPTAAHGTVELRPIMHVELPE</sequence>
<accession>A0A7C9MVC7</accession>
<comment type="similarity">
    <text evidence="1">Belongs to the YciI family.</text>
</comment>
<gene>
    <name evidence="3" type="ORF">GQ651_06845</name>
</gene>
<dbReference type="InterPro" id="IPR011008">
    <property type="entry name" value="Dimeric_a/b-barrel"/>
</dbReference>
<reference evidence="3 4" key="1">
    <citation type="submission" date="2019-12" db="EMBL/GenBank/DDBJ databases">
        <authorList>
            <person name="Lee S.D."/>
        </authorList>
    </citation>
    <scope>NUCLEOTIDE SEQUENCE [LARGE SCALE GENOMIC DNA]</scope>
    <source>
        <strain evidence="3 4">GH1-50</strain>
    </source>
</reference>
<reference evidence="3 4" key="2">
    <citation type="submission" date="2020-03" db="EMBL/GenBank/DDBJ databases">
        <title>Kangsaoukella pontilimi gen. nov., sp. nov., a new member of the family Rhodobacteraceae isolated from a tidal mudflat.</title>
        <authorList>
            <person name="Kim I.S."/>
        </authorList>
    </citation>
    <scope>NUCLEOTIDE SEQUENCE [LARGE SCALE GENOMIC DNA]</scope>
    <source>
        <strain evidence="3 4">GH1-50</strain>
    </source>
</reference>
<dbReference type="InterPro" id="IPR005545">
    <property type="entry name" value="YCII"/>
</dbReference>
<proteinExistence type="inferred from homology"/>
<dbReference type="EMBL" id="WUPT01000001">
    <property type="protein sequence ID" value="MXQ07560.1"/>
    <property type="molecule type" value="Genomic_DNA"/>
</dbReference>
<protein>
    <submittedName>
        <fullName evidence="3">YciI family protein</fullName>
    </submittedName>
</protein>
<dbReference type="AlphaFoldDB" id="A0A7C9MVC7"/>
<dbReference type="RefSeq" id="WP_160763429.1">
    <property type="nucleotide sequence ID" value="NZ_WUPT01000001.1"/>
</dbReference>
<evidence type="ECO:0000256" key="1">
    <source>
        <dbReference type="ARBA" id="ARBA00007689"/>
    </source>
</evidence>
<feature type="domain" description="YCII-related" evidence="2">
    <location>
        <begin position="1"/>
        <end position="114"/>
    </location>
</feature>
<name>A0A7C9MVC7_9RHOB</name>
<dbReference type="Proteomes" id="UP000480350">
    <property type="component" value="Unassembled WGS sequence"/>
</dbReference>
<dbReference type="PANTHER" id="PTHR35174:SF3">
    <property type="entry name" value="BLL7171 PROTEIN"/>
    <property type="match status" value="1"/>
</dbReference>
<dbReference type="PANTHER" id="PTHR35174">
    <property type="entry name" value="BLL7171 PROTEIN-RELATED"/>
    <property type="match status" value="1"/>
</dbReference>
<evidence type="ECO:0000313" key="3">
    <source>
        <dbReference type="EMBL" id="MXQ07560.1"/>
    </source>
</evidence>
<evidence type="ECO:0000259" key="2">
    <source>
        <dbReference type="Pfam" id="PF03795"/>
    </source>
</evidence>
<dbReference type="Pfam" id="PF03795">
    <property type="entry name" value="YCII"/>
    <property type="match status" value="1"/>
</dbReference>
<dbReference type="SUPFAM" id="SSF54909">
    <property type="entry name" value="Dimeric alpha+beta barrel"/>
    <property type="match status" value="1"/>
</dbReference>
<keyword evidence="4" id="KW-1185">Reference proteome</keyword>
<comment type="caution">
    <text evidence="3">The sequence shown here is derived from an EMBL/GenBank/DDBJ whole genome shotgun (WGS) entry which is preliminary data.</text>
</comment>